<feature type="domain" description="PCI" evidence="3">
    <location>
        <begin position="254"/>
        <end position="458"/>
    </location>
</feature>
<evidence type="ECO:0000313" key="4">
    <source>
        <dbReference type="EMBL" id="KAF2662555.1"/>
    </source>
</evidence>
<dbReference type="InterPro" id="IPR045114">
    <property type="entry name" value="Csn12-like"/>
</dbReference>
<dbReference type="Proteomes" id="UP000799324">
    <property type="component" value="Unassembled WGS sequence"/>
</dbReference>
<dbReference type="Gene3D" id="1.10.10.10">
    <property type="entry name" value="Winged helix-like DNA-binding domain superfamily/Winged helix DNA-binding domain"/>
    <property type="match status" value="1"/>
</dbReference>
<accession>A0A6A6TR87</accession>
<proteinExistence type="inferred from homology"/>
<evidence type="ECO:0000259" key="3">
    <source>
        <dbReference type="PROSITE" id="PS50250"/>
    </source>
</evidence>
<dbReference type="OrthoDB" id="10252687at2759"/>
<dbReference type="GO" id="GO:0003723">
    <property type="term" value="F:RNA binding"/>
    <property type="evidence" value="ECO:0007669"/>
    <property type="project" value="InterPro"/>
</dbReference>
<dbReference type="AlphaFoldDB" id="A0A6A6TR87"/>
<reference evidence="4" key="1">
    <citation type="journal article" date="2020" name="Stud. Mycol.">
        <title>101 Dothideomycetes genomes: a test case for predicting lifestyles and emergence of pathogens.</title>
        <authorList>
            <person name="Haridas S."/>
            <person name="Albert R."/>
            <person name="Binder M."/>
            <person name="Bloem J."/>
            <person name="Labutti K."/>
            <person name="Salamov A."/>
            <person name="Andreopoulos B."/>
            <person name="Baker S."/>
            <person name="Barry K."/>
            <person name="Bills G."/>
            <person name="Bluhm B."/>
            <person name="Cannon C."/>
            <person name="Castanera R."/>
            <person name="Culley D."/>
            <person name="Daum C."/>
            <person name="Ezra D."/>
            <person name="Gonzalez J."/>
            <person name="Henrissat B."/>
            <person name="Kuo A."/>
            <person name="Liang C."/>
            <person name="Lipzen A."/>
            <person name="Lutzoni F."/>
            <person name="Magnuson J."/>
            <person name="Mondo S."/>
            <person name="Nolan M."/>
            <person name="Ohm R."/>
            <person name="Pangilinan J."/>
            <person name="Park H.-J."/>
            <person name="Ramirez L."/>
            <person name="Alfaro M."/>
            <person name="Sun H."/>
            <person name="Tritt A."/>
            <person name="Yoshinaga Y."/>
            <person name="Zwiers L.-H."/>
            <person name="Turgeon B."/>
            <person name="Goodwin S."/>
            <person name="Spatafora J."/>
            <person name="Crous P."/>
            <person name="Grigoriev I."/>
        </authorList>
    </citation>
    <scope>NUCLEOTIDE SEQUENCE</scope>
    <source>
        <strain evidence="4">CBS 122681</strain>
    </source>
</reference>
<sequence>MQVALEPFLRAHAAQQGWGIADALSPIAPHDNPGRLYEFYRSTNEHQVENEVRNALKYNNNSRLAPKEAAAWTEIFVGYWRAIGEILRAEEASNQGRLRDRQLVDVYEAWKELTNQIVRQISNGNLPPWSLICMYHTANYLRMFAIKADEQLAKVKSNVAFSSGFQDDIVSTVARNEKLEETARILNKMFSLCLGDRNPDMGSSRKWGTYYMANLQFKTYFKLKNISLSRNIVRTIAVQTDLPPFEQFPTAHRVTYKYYVGVIAFLQEDYSKAETCLTEAWDHCLPESTRNQELILTYLIPCRLITKHNIPSQTLLSSYPHLQRIFGPLVTCIKSGDLSGFDNALAAAEDEFVKRRIYLTLERGRDIALRNLLRKVFLAGGYEELKEGQTEANRVRKTRIPLAHFATAFRMGTGGEGSGQSLEDDEVECMLANMIYKGLMKGYISREYQMVVLNKKGAFPGTGV</sequence>
<keyword evidence="5" id="KW-1185">Reference proteome</keyword>
<comment type="similarity">
    <text evidence="1">Belongs to the CSN12 family.</text>
</comment>
<organism evidence="4 5">
    <name type="scientific">Lophiostoma macrostomum CBS 122681</name>
    <dbReference type="NCBI Taxonomy" id="1314788"/>
    <lineage>
        <taxon>Eukaryota</taxon>
        <taxon>Fungi</taxon>
        <taxon>Dikarya</taxon>
        <taxon>Ascomycota</taxon>
        <taxon>Pezizomycotina</taxon>
        <taxon>Dothideomycetes</taxon>
        <taxon>Pleosporomycetidae</taxon>
        <taxon>Pleosporales</taxon>
        <taxon>Lophiostomataceae</taxon>
        <taxon>Lophiostoma</taxon>
    </lineage>
</organism>
<name>A0A6A6TR87_9PLEO</name>
<evidence type="ECO:0000256" key="2">
    <source>
        <dbReference type="ARBA" id="ARBA00073854"/>
    </source>
</evidence>
<dbReference type="PANTHER" id="PTHR12732">
    <property type="entry name" value="UNCHARACTERIZED PROTEASOME COMPONENT REGION PCI-CONTAINING"/>
    <property type="match status" value="1"/>
</dbReference>
<dbReference type="InterPro" id="IPR036388">
    <property type="entry name" value="WH-like_DNA-bd_sf"/>
</dbReference>
<dbReference type="SMART" id="SM00753">
    <property type="entry name" value="PAM"/>
    <property type="match status" value="1"/>
</dbReference>
<dbReference type="GO" id="GO:0003690">
    <property type="term" value="F:double-stranded DNA binding"/>
    <property type="evidence" value="ECO:0007669"/>
    <property type="project" value="InterPro"/>
</dbReference>
<protein>
    <recommendedName>
        <fullName evidence="2">Protein CSN12 homolog</fullName>
    </recommendedName>
</protein>
<dbReference type="InterPro" id="IPR000717">
    <property type="entry name" value="PCI_dom"/>
</dbReference>
<dbReference type="PANTHER" id="PTHR12732:SF0">
    <property type="entry name" value="PCI DOMAIN-CONTAINING PROTEIN 2"/>
    <property type="match status" value="1"/>
</dbReference>
<evidence type="ECO:0000313" key="5">
    <source>
        <dbReference type="Proteomes" id="UP000799324"/>
    </source>
</evidence>
<evidence type="ECO:0000256" key="1">
    <source>
        <dbReference type="ARBA" id="ARBA00025771"/>
    </source>
</evidence>
<dbReference type="FunFam" id="1.10.10.10:FF:000366">
    <property type="entry name" value="COP9 signalosome complex subunit"/>
    <property type="match status" value="1"/>
</dbReference>
<dbReference type="PROSITE" id="PS50250">
    <property type="entry name" value="PCI"/>
    <property type="match status" value="1"/>
</dbReference>
<dbReference type="EMBL" id="MU004289">
    <property type="protein sequence ID" value="KAF2662555.1"/>
    <property type="molecule type" value="Genomic_DNA"/>
</dbReference>
<dbReference type="Pfam" id="PF01399">
    <property type="entry name" value="PCI"/>
    <property type="match status" value="1"/>
</dbReference>
<gene>
    <name evidence="4" type="ORF">K491DRAFT_585388</name>
</gene>